<dbReference type="Proteomes" id="UP001497522">
    <property type="component" value="Chromosome 9"/>
</dbReference>
<evidence type="ECO:0000313" key="3">
    <source>
        <dbReference type="Proteomes" id="UP001497522"/>
    </source>
</evidence>
<feature type="compositionally biased region" description="Basic and acidic residues" evidence="1">
    <location>
        <begin position="104"/>
        <end position="115"/>
    </location>
</feature>
<protein>
    <submittedName>
        <fullName evidence="2">Uncharacterized protein</fullName>
    </submittedName>
</protein>
<reference evidence="2" key="1">
    <citation type="submission" date="2024-03" db="EMBL/GenBank/DDBJ databases">
        <authorList>
            <consortium name="ELIXIR-Norway"/>
            <consortium name="Elixir Norway"/>
        </authorList>
    </citation>
    <scope>NUCLEOTIDE SEQUENCE</scope>
</reference>
<evidence type="ECO:0000256" key="1">
    <source>
        <dbReference type="SAM" id="MobiDB-lite"/>
    </source>
</evidence>
<gene>
    <name evidence="2" type="ORF">CSSPJE1EN2_LOCUS23665</name>
</gene>
<feature type="region of interest" description="Disordered" evidence="1">
    <location>
        <begin position="98"/>
        <end position="124"/>
    </location>
</feature>
<proteinExistence type="predicted"/>
<dbReference type="EMBL" id="OZ023710">
    <property type="protein sequence ID" value="CAK9882329.1"/>
    <property type="molecule type" value="Genomic_DNA"/>
</dbReference>
<organism evidence="2 3">
    <name type="scientific">Sphagnum jensenii</name>
    <dbReference type="NCBI Taxonomy" id="128206"/>
    <lineage>
        <taxon>Eukaryota</taxon>
        <taxon>Viridiplantae</taxon>
        <taxon>Streptophyta</taxon>
        <taxon>Embryophyta</taxon>
        <taxon>Bryophyta</taxon>
        <taxon>Sphagnophytina</taxon>
        <taxon>Sphagnopsida</taxon>
        <taxon>Sphagnales</taxon>
        <taxon>Sphagnaceae</taxon>
        <taxon>Sphagnum</taxon>
    </lineage>
</organism>
<sequence>MLLPENIDSVHQAILFDLFGNGVKSIDDVTSVDMVKLPCVELKEQLTNKKLKSLSKKYFSIPLEVFSYYLSVHEGLSDSSEDEDVAAMRTRSKSVRVAASKKAVGVEKPKVEHPQKNASGSVPG</sequence>
<keyword evidence="3" id="KW-1185">Reference proteome</keyword>
<accession>A0ABP1C0N9</accession>
<name>A0ABP1C0N9_9BRYO</name>
<evidence type="ECO:0000313" key="2">
    <source>
        <dbReference type="EMBL" id="CAK9882329.1"/>
    </source>
</evidence>